<organism evidence="8 9">
    <name type="scientific">Anopheles melas</name>
    <dbReference type="NCBI Taxonomy" id="34690"/>
    <lineage>
        <taxon>Eukaryota</taxon>
        <taxon>Metazoa</taxon>
        <taxon>Ecdysozoa</taxon>
        <taxon>Arthropoda</taxon>
        <taxon>Hexapoda</taxon>
        <taxon>Insecta</taxon>
        <taxon>Pterygota</taxon>
        <taxon>Neoptera</taxon>
        <taxon>Endopterygota</taxon>
        <taxon>Diptera</taxon>
        <taxon>Nematocera</taxon>
        <taxon>Culicoidea</taxon>
        <taxon>Culicidae</taxon>
        <taxon>Anophelinae</taxon>
        <taxon>Anopheles</taxon>
    </lineage>
</organism>
<dbReference type="AlphaFoldDB" id="A0A182TED5"/>
<dbReference type="GO" id="GO:0005634">
    <property type="term" value="C:nucleus"/>
    <property type="evidence" value="ECO:0007669"/>
    <property type="project" value="TreeGrafter"/>
</dbReference>
<evidence type="ECO:0000313" key="9">
    <source>
        <dbReference type="Proteomes" id="UP000075902"/>
    </source>
</evidence>
<dbReference type="InterPro" id="IPR041920">
    <property type="entry name" value="ROS/MUCR_sf"/>
</dbReference>
<dbReference type="GO" id="GO:0000981">
    <property type="term" value="F:DNA-binding transcription factor activity, RNA polymerase II-specific"/>
    <property type="evidence" value="ECO:0007669"/>
    <property type="project" value="TreeGrafter"/>
</dbReference>
<evidence type="ECO:0000256" key="5">
    <source>
        <dbReference type="PROSITE-ProRule" id="PRU00042"/>
    </source>
</evidence>
<dbReference type="FunFam" id="3.30.160.60:FF:000478">
    <property type="entry name" value="Zinc finger protein 133"/>
    <property type="match status" value="1"/>
</dbReference>
<accession>A0A182TED5</accession>
<dbReference type="PANTHER" id="PTHR24379">
    <property type="entry name" value="KRAB AND ZINC FINGER DOMAIN-CONTAINING"/>
    <property type="match status" value="1"/>
</dbReference>
<dbReference type="InterPro" id="IPR036236">
    <property type="entry name" value="Znf_C2H2_sf"/>
</dbReference>
<dbReference type="STRING" id="34690.A0A182TED5"/>
<dbReference type="PANTHER" id="PTHR24379:SF127">
    <property type="entry name" value="BLOODY FINGERS-RELATED"/>
    <property type="match status" value="1"/>
</dbReference>
<dbReference type="FunFam" id="3.30.160.60:FF:000446">
    <property type="entry name" value="Zinc finger protein"/>
    <property type="match status" value="1"/>
</dbReference>
<keyword evidence="2" id="KW-0677">Repeat</keyword>
<feature type="domain" description="C2H2-type" evidence="7">
    <location>
        <begin position="593"/>
        <end position="620"/>
    </location>
</feature>
<evidence type="ECO:0000256" key="3">
    <source>
        <dbReference type="ARBA" id="ARBA00022771"/>
    </source>
</evidence>
<dbReference type="SMART" id="SM00355">
    <property type="entry name" value="ZnF_C2H2"/>
    <property type="match status" value="13"/>
</dbReference>
<dbReference type="Pfam" id="PF00096">
    <property type="entry name" value="zf-C2H2"/>
    <property type="match status" value="6"/>
</dbReference>
<dbReference type="Gene3D" id="1.10.10.1550">
    <property type="entry name" value="ROS/MUCR transcriptional regulator protein"/>
    <property type="match status" value="1"/>
</dbReference>
<dbReference type="VEuPathDB" id="VectorBase:AMEC000818"/>
<feature type="domain" description="C2H2-type" evidence="7">
    <location>
        <begin position="649"/>
        <end position="672"/>
    </location>
</feature>
<feature type="domain" description="C2H2-type" evidence="7">
    <location>
        <begin position="565"/>
        <end position="592"/>
    </location>
</feature>
<dbReference type="SUPFAM" id="SSF57667">
    <property type="entry name" value="beta-beta-alpha zinc fingers"/>
    <property type="match status" value="5"/>
</dbReference>
<evidence type="ECO:0000259" key="7">
    <source>
        <dbReference type="PROSITE" id="PS50157"/>
    </source>
</evidence>
<evidence type="ECO:0000256" key="4">
    <source>
        <dbReference type="ARBA" id="ARBA00022833"/>
    </source>
</evidence>
<reference evidence="8" key="2">
    <citation type="submission" date="2020-05" db="UniProtKB">
        <authorList>
            <consortium name="EnsemblMetazoa"/>
        </authorList>
    </citation>
    <scope>IDENTIFICATION</scope>
    <source>
        <strain evidence="8">CM1001059</strain>
    </source>
</reference>
<dbReference type="Proteomes" id="UP000075902">
    <property type="component" value="Unassembled WGS sequence"/>
</dbReference>
<evidence type="ECO:0000256" key="1">
    <source>
        <dbReference type="ARBA" id="ARBA00022723"/>
    </source>
</evidence>
<keyword evidence="9" id="KW-1185">Reference proteome</keyword>
<evidence type="ECO:0000256" key="2">
    <source>
        <dbReference type="ARBA" id="ARBA00022737"/>
    </source>
</evidence>
<dbReference type="InterPro" id="IPR013087">
    <property type="entry name" value="Znf_C2H2_type"/>
</dbReference>
<evidence type="ECO:0000313" key="8">
    <source>
        <dbReference type="EnsemblMetazoa" id="AMEC000818-PA"/>
    </source>
</evidence>
<protein>
    <recommendedName>
        <fullName evidence="7">C2H2-type domain-containing protein</fullName>
    </recommendedName>
</protein>
<feature type="domain" description="C2H2-type" evidence="7">
    <location>
        <begin position="341"/>
        <end position="368"/>
    </location>
</feature>
<reference evidence="9" key="1">
    <citation type="submission" date="2014-01" db="EMBL/GenBank/DDBJ databases">
        <title>The Genome Sequence of Anopheles melas CM1001059_A (V2).</title>
        <authorList>
            <consortium name="The Broad Institute Genomics Platform"/>
            <person name="Neafsey D.E."/>
            <person name="Besansky N."/>
            <person name="Howell P."/>
            <person name="Walton C."/>
            <person name="Young S.K."/>
            <person name="Zeng Q."/>
            <person name="Gargeya S."/>
            <person name="Fitzgerald M."/>
            <person name="Haas B."/>
            <person name="Abouelleil A."/>
            <person name="Allen A.W."/>
            <person name="Alvarado L."/>
            <person name="Arachchi H.M."/>
            <person name="Berlin A.M."/>
            <person name="Chapman S.B."/>
            <person name="Gainer-Dewar J."/>
            <person name="Goldberg J."/>
            <person name="Griggs A."/>
            <person name="Gujja S."/>
            <person name="Hansen M."/>
            <person name="Howarth C."/>
            <person name="Imamovic A."/>
            <person name="Ireland A."/>
            <person name="Larimer J."/>
            <person name="McCowan C."/>
            <person name="Murphy C."/>
            <person name="Pearson M."/>
            <person name="Poon T.W."/>
            <person name="Priest M."/>
            <person name="Roberts A."/>
            <person name="Saif S."/>
            <person name="Shea T."/>
            <person name="Sisk P."/>
            <person name="Sykes S."/>
            <person name="Wortman J."/>
            <person name="Nusbaum C."/>
            <person name="Birren B."/>
        </authorList>
    </citation>
    <scope>NUCLEOTIDE SEQUENCE [LARGE SCALE GENOMIC DNA]</scope>
    <source>
        <strain evidence="9">CM1001059</strain>
    </source>
</reference>
<dbReference type="GO" id="GO:0000977">
    <property type="term" value="F:RNA polymerase II transcription regulatory region sequence-specific DNA binding"/>
    <property type="evidence" value="ECO:0007669"/>
    <property type="project" value="TreeGrafter"/>
</dbReference>
<dbReference type="GO" id="GO:0008270">
    <property type="term" value="F:zinc ion binding"/>
    <property type="evidence" value="ECO:0007669"/>
    <property type="project" value="UniProtKB-KW"/>
</dbReference>
<keyword evidence="3 5" id="KW-0863">Zinc-finger</keyword>
<feature type="region of interest" description="Disordered" evidence="6">
    <location>
        <begin position="234"/>
        <end position="253"/>
    </location>
</feature>
<feature type="domain" description="C2H2-type" evidence="7">
    <location>
        <begin position="435"/>
        <end position="463"/>
    </location>
</feature>
<dbReference type="FunFam" id="3.30.160.60:FF:000176">
    <property type="entry name" value="zinc finger protein 70"/>
    <property type="match status" value="1"/>
</dbReference>
<proteinExistence type="predicted"/>
<feature type="domain" description="C2H2-type" evidence="7">
    <location>
        <begin position="535"/>
        <end position="563"/>
    </location>
</feature>
<feature type="domain" description="C2H2-type" evidence="7">
    <location>
        <begin position="621"/>
        <end position="648"/>
    </location>
</feature>
<keyword evidence="1" id="KW-0479">Metal-binding</keyword>
<feature type="domain" description="C2H2-type" evidence="7">
    <location>
        <begin position="466"/>
        <end position="493"/>
    </location>
</feature>
<keyword evidence="4" id="KW-0862">Zinc</keyword>
<evidence type="ECO:0000256" key="6">
    <source>
        <dbReference type="SAM" id="MobiDB-lite"/>
    </source>
</evidence>
<feature type="domain" description="C2H2-type" evidence="7">
    <location>
        <begin position="505"/>
        <end position="529"/>
    </location>
</feature>
<dbReference type="PROSITE" id="PS00028">
    <property type="entry name" value="ZINC_FINGER_C2H2_1"/>
    <property type="match status" value="9"/>
</dbReference>
<dbReference type="EnsemblMetazoa" id="AMEC000818-RA">
    <property type="protein sequence ID" value="AMEC000818-PA"/>
    <property type="gene ID" value="AMEC000818"/>
</dbReference>
<name>A0A182TED5_9DIPT</name>
<feature type="region of interest" description="Disordered" evidence="6">
    <location>
        <begin position="401"/>
        <end position="427"/>
    </location>
</feature>
<dbReference type="Gene3D" id="3.30.160.60">
    <property type="entry name" value="Classic Zinc Finger"/>
    <property type="match status" value="8"/>
</dbReference>
<feature type="domain" description="C2H2-type" evidence="7">
    <location>
        <begin position="371"/>
        <end position="400"/>
    </location>
</feature>
<sequence length="686" mass="80470">MPPETGPTYELSNGTCRLCLEHKEELIPLECALSETELINVIDCFLKIDITDNWPFQNVCDDCVMQVRLIEKLRAHFDERNRIFDVLWTQYKRIHMQADGAGGSSKKKLSKTEESNVNSGYVIEGMVIEKTEVEILPPDMLLKAEAETEQCGAVIKQEENEEEDHLVEELVYEELTLDETELDEGEIIEEDKDTLEGEHDGEMVEEHIMEHEEDEIAAIDDESDDQIEHQLYEIEDNEDSGEQKQQQEQQQDDCYYDETVSRCYICMETLESESVLQEHLGTVHLKLLPFHCDKCLQYYRTIDEVNQHLISHEYPFVCMYCPRKYSSEQQLDNHNKDCNTYRCLYCPAEFEVLSHLTQHKRQHAAQLRGKLKCKACGRQFSQSSHLKRHLRTGSCAGVKERGPKRKYMRKQGQEIPTSPRGGDQCSKEPQNKNLLYCQVCDRKFVSNSYLARHFERDHSELRFPLFPCDVCTKKFTSFEKSVLHRRYHRRQPAIKPKELKQPKETVCKICGKEFRVDHQLLRHLTEEHSLSLELFQCDQCPRKFSTEFKLRKHHYNSHRENKTLYVCSHCGQKFEKKLTLKDHETKHLGMPAYRCAVCDKTFIHKHSLDRHALVHSDEKQFACEFCAKTFKRNTTLVIHRRIHTGEKPYQCEPCGMRFIDSSTLIKHRQRAHMKAECAPLKQEQGQ</sequence>
<dbReference type="PROSITE" id="PS50157">
    <property type="entry name" value="ZINC_FINGER_C2H2_2"/>
    <property type="match status" value="10"/>
</dbReference>